<comment type="caution">
    <text evidence="1">The sequence shown here is derived from an EMBL/GenBank/DDBJ whole genome shotgun (WGS) entry which is preliminary data.</text>
</comment>
<keyword evidence="2" id="KW-1185">Reference proteome</keyword>
<dbReference type="Gene3D" id="3.30.530.20">
    <property type="match status" value="1"/>
</dbReference>
<reference evidence="1 2" key="1">
    <citation type="journal article" date="2017" name="Biochemistry">
        <title>Identification of the Biosynthetic Pathway for the Antibiotic Bicyclomycin.</title>
        <authorList>
            <person name="Patteson J."/>
            <person name="Cai W."/>
            <person name="Johnson R.A."/>
            <person name="Santa Maria K."/>
            <person name="Li B."/>
        </authorList>
    </citation>
    <scope>NUCLEOTIDE SEQUENCE [LARGE SCALE GENOMIC DNA]</scope>
    <source>
        <strain evidence="1 2">ATCC 21532</strain>
    </source>
</reference>
<dbReference type="EMBL" id="NHZO01000154">
    <property type="protein sequence ID" value="PHQ49267.1"/>
    <property type="molecule type" value="Genomic_DNA"/>
</dbReference>
<dbReference type="InterPro" id="IPR023393">
    <property type="entry name" value="START-like_dom_sf"/>
</dbReference>
<name>A0A2G1XDF2_STRCJ</name>
<dbReference type="AlphaFoldDB" id="A0A2G1XDF2"/>
<evidence type="ECO:0000313" key="1">
    <source>
        <dbReference type="EMBL" id="PHQ49267.1"/>
    </source>
</evidence>
<dbReference type="InterPro" id="IPR015075">
    <property type="entry name" value="AtaL"/>
</dbReference>
<sequence>MRIEVTLPVNDPARPDQPRLDRAQVWDGLLRKAEYAVPFVPGMTECTVLERRENGLVREVVVDGERITEEVTFEPPLLVSFFRRDDRASWVIRNRIGEDAAGSLTLTFIGDMPHPATPGATAAEGQSREEVLEEMRARTLETVRNTLEVIRRTATAGS</sequence>
<proteinExistence type="predicted"/>
<dbReference type="OrthoDB" id="3697643at2"/>
<dbReference type="SUPFAM" id="SSF55961">
    <property type="entry name" value="Bet v1-like"/>
    <property type="match status" value="1"/>
</dbReference>
<organism evidence="1 2">
    <name type="scientific">Streptomyces cinnamoneus</name>
    <name type="common">Streptoverticillium cinnamoneum</name>
    <dbReference type="NCBI Taxonomy" id="53446"/>
    <lineage>
        <taxon>Bacteria</taxon>
        <taxon>Bacillati</taxon>
        <taxon>Actinomycetota</taxon>
        <taxon>Actinomycetes</taxon>
        <taxon>Kitasatosporales</taxon>
        <taxon>Streptomycetaceae</taxon>
        <taxon>Streptomyces</taxon>
        <taxon>Streptomyces cinnamoneus group</taxon>
    </lineage>
</organism>
<dbReference type="Pfam" id="PF08982">
    <property type="entry name" value="AtaL"/>
    <property type="match status" value="1"/>
</dbReference>
<dbReference type="Proteomes" id="UP000222531">
    <property type="component" value="Unassembled WGS sequence"/>
</dbReference>
<accession>A0A2G1XDF2</accession>
<protein>
    <submittedName>
        <fullName evidence="1">Uncharacterized protein</fullName>
    </submittedName>
</protein>
<dbReference type="RefSeq" id="WP_099201222.1">
    <property type="nucleotide sequence ID" value="NZ_JBIRXA010000027.1"/>
</dbReference>
<evidence type="ECO:0000313" key="2">
    <source>
        <dbReference type="Proteomes" id="UP000222531"/>
    </source>
</evidence>
<gene>
    <name evidence="1" type="ORF">BLA24_24725</name>
</gene>